<evidence type="ECO:0000313" key="1">
    <source>
        <dbReference type="EMBL" id="PMD64305.1"/>
    </source>
</evidence>
<organism evidence="1 2">
    <name type="scientific">Hyaloscypha bicolor E</name>
    <dbReference type="NCBI Taxonomy" id="1095630"/>
    <lineage>
        <taxon>Eukaryota</taxon>
        <taxon>Fungi</taxon>
        <taxon>Dikarya</taxon>
        <taxon>Ascomycota</taxon>
        <taxon>Pezizomycotina</taxon>
        <taxon>Leotiomycetes</taxon>
        <taxon>Helotiales</taxon>
        <taxon>Hyaloscyphaceae</taxon>
        <taxon>Hyaloscypha</taxon>
        <taxon>Hyaloscypha bicolor</taxon>
    </lineage>
</organism>
<dbReference type="RefSeq" id="XP_024741209.1">
    <property type="nucleotide sequence ID" value="XM_024879515.1"/>
</dbReference>
<dbReference type="AlphaFoldDB" id="A0A2J6TMQ5"/>
<dbReference type="InParanoid" id="A0A2J6TMQ5"/>
<dbReference type="STRING" id="1095630.A0A2J6TMQ5"/>
<feature type="non-terminal residue" evidence="1">
    <location>
        <position position="1"/>
    </location>
</feature>
<dbReference type="Proteomes" id="UP000235371">
    <property type="component" value="Unassembled WGS sequence"/>
</dbReference>
<evidence type="ECO:0000313" key="2">
    <source>
        <dbReference type="Proteomes" id="UP000235371"/>
    </source>
</evidence>
<gene>
    <name evidence="1" type="ORF">K444DRAFT_609106</name>
</gene>
<dbReference type="OrthoDB" id="3562072at2759"/>
<reference evidence="1 2" key="1">
    <citation type="submission" date="2016-04" db="EMBL/GenBank/DDBJ databases">
        <title>A degradative enzymes factory behind the ericoid mycorrhizal symbiosis.</title>
        <authorList>
            <consortium name="DOE Joint Genome Institute"/>
            <person name="Martino E."/>
            <person name="Morin E."/>
            <person name="Grelet G."/>
            <person name="Kuo A."/>
            <person name="Kohler A."/>
            <person name="Daghino S."/>
            <person name="Barry K."/>
            <person name="Choi C."/>
            <person name="Cichocki N."/>
            <person name="Clum A."/>
            <person name="Copeland A."/>
            <person name="Hainaut M."/>
            <person name="Haridas S."/>
            <person name="Labutti K."/>
            <person name="Lindquist E."/>
            <person name="Lipzen A."/>
            <person name="Khouja H.-R."/>
            <person name="Murat C."/>
            <person name="Ohm R."/>
            <person name="Olson A."/>
            <person name="Spatafora J."/>
            <person name="Veneault-Fourrey C."/>
            <person name="Henrissat B."/>
            <person name="Grigoriev I."/>
            <person name="Martin F."/>
            <person name="Perotto S."/>
        </authorList>
    </citation>
    <scope>NUCLEOTIDE SEQUENCE [LARGE SCALE GENOMIC DNA]</scope>
    <source>
        <strain evidence="1 2">E</strain>
    </source>
</reference>
<accession>A0A2J6TMQ5</accession>
<name>A0A2J6TMQ5_9HELO</name>
<dbReference type="EMBL" id="KZ613767">
    <property type="protein sequence ID" value="PMD64305.1"/>
    <property type="molecule type" value="Genomic_DNA"/>
</dbReference>
<proteinExistence type="predicted"/>
<sequence>EALKAYYNLSETEITSLRIIAGVFNISYMTLYGREQGAKPLSENRGHNTRLNKAQKMSLIWYMDIAIKKGFPLWYNMVTRATIQILEAIGLINRDNNRLGNNWALR</sequence>
<protein>
    <recommendedName>
        <fullName evidence="3">HTH CENPB-type domain-containing protein</fullName>
    </recommendedName>
</protein>
<keyword evidence="2" id="KW-1185">Reference proteome</keyword>
<dbReference type="GeneID" id="36587592"/>
<evidence type="ECO:0008006" key="3">
    <source>
        <dbReference type="Google" id="ProtNLM"/>
    </source>
</evidence>